<dbReference type="EnsemblPlants" id="KEH25495">
    <property type="protein sequence ID" value="KEH25495"/>
    <property type="gene ID" value="MTR_6g024205"/>
</dbReference>
<gene>
    <name evidence="2" type="ordered locus">MTR_6g024205</name>
</gene>
<accession>A0A072UI63</accession>
<keyword evidence="1" id="KW-1133">Transmembrane helix</keyword>
<feature type="transmembrane region" description="Helical" evidence="1">
    <location>
        <begin position="75"/>
        <end position="96"/>
    </location>
</feature>
<keyword evidence="1 2" id="KW-0812">Transmembrane</keyword>
<reference evidence="2 4" key="2">
    <citation type="journal article" date="2014" name="BMC Genomics">
        <title>An improved genome release (version Mt4.0) for the model legume Medicago truncatula.</title>
        <authorList>
            <person name="Tang H."/>
            <person name="Krishnakumar V."/>
            <person name="Bidwell S."/>
            <person name="Rosen B."/>
            <person name="Chan A."/>
            <person name="Zhou S."/>
            <person name="Gentzbittel L."/>
            <person name="Childs K.L."/>
            <person name="Yandell M."/>
            <person name="Gundlach H."/>
            <person name="Mayer K.F."/>
            <person name="Schwartz D.C."/>
            <person name="Town C.D."/>
        </authorList>
    </citation>
    <scope>GENOME REANNOTATION</scope>
    <source>
        <strain evidence="2">A17</strain>
        <strain evidence="3 4">cv. Jemalong A17</strain>
    </source>
</reference>
<proteinExistence type="predicted"/>
<dbReference type="EMBL" id="CM001222">
    <property type="protein sequence ID" value="KEH25495.1"/>
    <property type="molecule type" value="Genomic_DNA"/>
</dbReference>
<reference evidence="2 4" key="1">
    <citation type="journal article" date="2011" name="Nature">
        <title>The Medicago genome provides insight into the evolution of rhizobial symbioses.</title>
        <authorList>
            <person name="Young N.D."/>
            <person name="Debelle F."/>
            <person name="Oldroyd G.E."/>
            <person name="Geurts R."/>
            <person name="Cannon S.B."/>
            <person name="Udvardi M.K."/>
            <person name="Benedito V.A."/>
            <person name="Mayer K.F."/>
            <person name="Gouzy J."/>
            <person name="Schoof H."/>
            <person name="Van de Peer Y."/>
            <person name="Proost S."/>
            <person name="Cook D.R."/>
            <person name="Meyers B.C."/>
            <person name="Spannagl M."/>
            <person name="Cheung F."/>
            <person name="De Mita S."/>
            <person name="Krishnakumar V."/>
            <person name="Gundlach H."/>
            <person name="Zhou S."/>
            <person name="Mudge J."/>
            <person name="Bharti A.K."/>
            <person name="Murray J.D."/>
            <person name="Naoumkina M.A."/>
            <person name="Rosen B."/>
            <person name="Silverstein K.A."/>
            <person name="Tang H."/>
            <person name="Rombauts S."/>
            <person name="Zhao P.X."/>
            <person name="Zhou P."/>
            <person name="Barbe V."/>
            <person name="Bardou P."/>
            <person name="Bechner M."/>
            <person name="Bellec A."/>
            <person name="Berger A."/>
            <person name="Berges H."/>
            <person name="Bidwell S."/>
            <person name="Bisseling T."/>
            <person name="Choisne N."/>
            <person name="Couloux A."/>
            <person name="Denny R."/>
            <person name="Deshpande S."/>
            <person name="Dai X."/>
            <person name="Doyle J.J."/>
            <person name="Dudez A.M."/>
            <person name="Farmer A.D."/>
            <person name="Fouteau S."/>
            <person name="Franken C."/>
            <person name="Gibelin C."/>
            <person name="Gish J."/>
            <person name="Goldstein S."/>
            <person name="Gonzalez A.J."/>
            <person name="Green P.J."/>
            <person name="Hallab A."/>
            <person name="Hartog M."/>
            <person name="Hua A."/>
            <person name="Humphray S.J."/>
            <person name="Jeong D.H."/>
            <person name="Jing Y."/>
            <person name="Jocker A."/>
            <person name="Kenton S.M."/>
            <person name="Kim D.J."/>
            <person name="Klee K."/>
            <person name="Lai H."/>
            <person name="Lang C."/>
            <person name="Lin S."/>
            <person name="Macmil S.L."/>
            <person name="Magdelenat G."/>
            <person name="Matthews L."/>
            <person name="McCorrison J."/>
            <person name="Monaghan E.L."/>
            <person name="Mun J.H."/>
            <person name="Najar F.Z."/>
            <person name="Nicholson C."/>
            <person name="Noirot C."/>
            <person name="O'Bleness M."/>
            <person name="Paule C.R."/>
            <person name="Poulain J."/>
            <person name="Prion F."/>
            <person name="Qin B."/>
            <person name="Qu C."/>
            <person name="Retzel E.F."/>
            <person name="Riddle C."/>
            <person name="Sallet E."/>
            <person name="Samain S."/>
            <person name="Samson N."/>
            <person name="Sanders I."/>
            <person name="Saurat O."/>
            <person name="Scarpelli C."/>
            <person name="Schiex T."/>
            <person name="Segurens B."/>
            <person name="Severin A.J."/>
            <person name="Sherrier D.J."/>
            <person name="Shi R."/>
            <person name="Sims S."/>
            <person name="Singer S.R."/>
            <person name="Sinharoy S."/>
            <person name="Sterck L."/>
            <person name="Viollet A."/>
            <person name="Wang B.B."/>
            <person name="Wang K."/>
            <person name="Wang M."/>
            <person name="Wang X."/>
            <person name="Warfsmann J."/>
            <person name="Weissenbach J."/>
            <person name="White D.D."/>
            <person name="White J.D."/>
            <person name="Wiley G.B."/>
            <person name="Wincker P."/>
            <person name="Xing Y."/>
            <person name="Yang L."/>
            <person name="Yao Z."/>
            <person name="Ying F."/>
            <person name="Zhai J."/>
            <person name="Zhou L."/>
            <person name="Zuber A."/>
            <person name="Denarie J."/>
            <person name="Dixon R.A."/>
            <person name="May G.D."/>
            <person name="Schwartz D.C."/>
            <person name="Rogers J."/>
            <person name="Quetier F."/>
            <person name="Town C.D."/>
            <person name="Roe B.A."/>
        </authorList>
    </citation>
    <scope>NUCLEOTIDE SEQUENCE [LARGE SCALE GENOMIC DNA]</scope>
    <source>
        <strain evidence="2">A17</strain>
        <strain evidence="3 4">cv. Jemalong A17</strain>
    </source>
</reference>
<dbReference type="HOGENOM" id="CLU_1996026_0_0_1"/>
<dbReference type="Proteomes" id="UP000002051">
    <property type="component" value="Chromosome 6"/>
</dbReference>
<evidence type="ECO:0000256" key="1">
    <source>
        <dbReference type="SAM" id="Phobius"/>
    </source>
</evidence>
<sequence length="125" mass="14733">MPEATWRARIGSFLARALHAPTRRVGDSWTRREKPFWIDAATRRFLKKYNKDSRVKNRLLGFRLNIGYLRMFSRVVFIVFYGLGFWLLSLQVIGVFRPFGWFLEGSRGLERRLLRLGLLGSLQGR</sequence>
<evidence type="ECO:0000313" key="3">
    <source>
        <dbReference type="EnsemblPlants" id="KEH25495"/>
    </source>
</evidence>
<protein>
    <submittedName>
        <fullName evidence="2">Transmembrane protein, putative</fullName>
    </submittedName>
</protein>
<evidence type="ECO:0000313" key="2">
    <source>
        <dbReference type="EMBL" id="KEH25495.1"/>
    </source>
</evidence>
<evidence type="ECO:0000313" key="4">
    <source>
        <dbReference type="Proteomes" id="UP000002051"/>
    </source>
</evidence>
<keyword evidence="1" id="KW-0472">Membrane</keyword>
<name>A0A072UI63_MEDTR</name>
<organism evidence="2 4">
    <name type="scientific">Medicago truncatula</name>
    <name type="common">Barrel medic</name>
    <name type="synonym">Medicago tribuloides</name>
    <dbReference type="NCBI Taxonomy" id="3880"/>
    <lineage>
        <taxon>Eukaryota</taxon>
        <taxon>Viridiplantae</taxon>
        <taxon>Streptophyta</taxon>
        <taxon>Embryophyta</taxon>
        <taxon>Tracheophyta</taxon>
        <taxon>Spermatophyta</taxon>
        <taxon>Magnoliopsida</taxon>
        <taxon>eudicotyledons</taxon>
        <taxon>Gunneridae</taxon>
        <taxon>Pentapetalae</taxon>
        <taxon>rosids</taxon>
        <taxon>fabids</taxon>
        <taxon>Fabales</taxon>
        <taxon>Fabaceae</taxon>
        <taxon>Papilionoideae</taxon>
        <taxon>50 kb inversion clade</taxon>
        <taxon>NPAAA clade</taxon>
        <taxon>Hologalegina</taxon>
        <taxon>IRL clade</taxon>
        <taxon>Trifolieae</taxon>
        <taxon>Medicago</taxon>
    </lineage>
</organism>
<dbReference type="AlphaFoldDB" id="A0A072UI63"/>
<reference evidence="3" key="3">
    <citation type="submission" date="2015-04" db="UniProtKB">
        <authorList>
            <consortium name="EnsemblPlants"/>
        </authorList>
    </citation>
    <scope>IDENTIFICATION</scope>
    <source>
        <strain evidence="3">cv. Jemalong A17</strain>
    </source>
</reference>
<keyword evidence="4" id="KW-1185">Reference proteome</keyword>